<accession>A0ABV9WFW7</accession>
<dbReference type="RefSeq" id="WP_380127910.1">
    <property type="nucleotide sequence ID" value="NZ_JBHSIU010000119.1"/>
</dbReference>
<evidence type="ECO:0000313" key="2">
    <source>
        <dbReference type="Proteomes" id="UP001595912"/>
    </source>
</evidence>
<gene>
    <name evidence="1" type="ORF">ACFPIJ_56835</name>
</gene>
<evidence type="ECO:0000313" key="1">
    <source>
        <dbReference type="EMBL" id="MFC5007264.1"/>
    </source>
</evidence>
<comment type="caution">
    <text evidence="1">The sequence shown here is derived from an EMBL/GenBank/DDBJ whole genome shotgun (WGS) entry which is preliminary data.</text>
</comment>
<reference evidence="2" key="1">
    <citation type="journal article" date="2019" name="Int. J. Syst. Evol. Microbiol.">
        <title>The Global Catalogue of Microorganisms (GCM) 10K type strain sequencing project: providing services to taxonomists for standard genome sequencing and annotation.</title>
        <authorList>
            <consortium name="The Broad Institute Genomics Platform"/>
            <consortium name="The Broad Institute Genome Sequencing Center for Infectious Disease"/>
            <person name="Wu L."/>
            <person name="Ma J."/>
        </authorList>
    </citation>
    <scope>NUCLEOTIDE SEQUENCE [LARGE SCALE GENOMIC DNA]</scope>
    <source>
        <strain evidence="2">CGMCC 4.7152</strain>
    </source>
</reference>
<dbReference type="EMBL" id="JBHSIU010000119">
    <property type="protein sequence ID" value="MFC5007264.1"/>
    <property type="molecule type" value="Genomic_DNA"/>
</dbReference>
<organism evidence="1 2">
    <name type="scientific">Dactylosporangium cerinum</name>
    <dbReference type="NCBI Taxonomy" id="1434730"/>
    <lineage>
        <taxon>Bacteria</taxon>
        <taxon>Bacillati</taxon>
        <taxon>Actinomycetota</taxon>
        <taxon>Actinomycetes</taxon>
        <taxon>Micromonosporales</taxon>
        <taxon>Micromonosporaceae</taxon>
        <taxon>Dactylosporangium</taxon>
    </lineage>
</organism>
<dbReference type="Proteomes" id="UP001595912">
    <property type="component" value="Unassembled WGS sequence"/>
</dbReference>
<protein>
    <submittedName>
        <fullName evidence="1">Uncharacterized protein</fullName>
    </submittedName>
</protein>
<keyword evidence="2" id="KW-1185">Reference proteome</keyword>
<proteinExistence type="predicted"/>
<name>A0ABV9WFW7_9ACTN</name>
<sequence length="120" mass="13280">MKLLFEASAPVHAPLAQVRRLIDSEWVLETVVGAAGRAYVDIDHRDGVVGFQGHWWYRGEISASTSGSHTMITYRVFNMARRGAWAVPLANRLFIGYKSAVRDTATRLARAVESHLAQAA</sequence>